<feature type="binding site" evidence="7">
    <location>
        <begin position="87"/>
        <end position="90"/>
    </location>
    <ligand>
        <name>substrate</name>
    </ligand>
</feature>
<keyword evidence="5" id="KW-0413">Isomerase</keyword>
<dbReference type="Pfam" id="PF00300">
    <property type="entry name" value="His_Phos_1"/>
    <property type="match status" value="1"/>
</dbReference>
<evidence type="ECO:0000256" key="5">
    <source>
        <dbReference type="ARBA" id="ARBA00023235"/>
    </source>
</evidence>
<sequence length="222" mass="23631">MLLILARHGNTFGPEDTPVWVGANEDLPLTEQGLEQSREIGRAIRSAGVVLDRILAGPLKRTRTGARLAGESCGFTGEVEIDERLREIDYGVWGGKSDAEIAETWGEAAIRDWRERSIPPSGAGWSPSPSTLRDNARAVFKSVTRERDPDAAVLVVTSNGVLRYFHRLLAGDDAPVGDAKVRTGHMCAARIGEDGAVELLSWNAAPDAVRLDAAPAGGGGAP</sequence>
<gene>
    <name evidence="8" type="ORF">DDZ18_03890</name>
</gene>
<evidence type="ECO:0000313" key="9">
    <source>
        <dbReference type="Proteomes" id="UP000245168"/>
    </source>
</evidence>
<name>A0A2U2BXP8_9PROT</name>
<dbReference type="Gene3D" id="3.40.50.1240">
    <property type="entry name" value="Phosphoglycerate mutase-like"/>
    <property type="match status" value="1"/>
</dbReference>
<dbReference type="Proteomes" id="UP000245168">
    <property type="component" value="Unassembled WGS sequence"/>
</dbReference>
<comment type="caution">
    <text evidence="8">The sequence shown here is derived from an EMBL/GenBank/DDBJ whole genome shotgun (WGS) entry which is preliminary data.</text>
</comment>
<protein>
    <recommendedName>
        <fullName evidence="2">phosphoglycerate mutase (2,3-diphosphoglycerate-dependent)</fullName>
        <ecNumber evidence="2">5.4.2.11</ecNumber>
    </recommendedName>
</protein>
<reference evidence="9" key="1">
    <citation type="submission" date="2018-05" db="EMBL/GenBank/DDBJ databases">
        <authorList>
            <person name="Liu B.-T."/>
        </authorList>
    </citation>
    <scope>NUCLEOTIDE SEQUENCE [LARGE SCALE GENOMIC DNA]</scope>
    <source>
        <strain evidence="9">WD6-1</strain>
    </source>
</reference>
<dbReference type="SMART" id="SM00855">
    <property type="entry name" value="PGAM"/>
    <property type="match status" value="1"/>
</dbReference>
<accession>A0A2U2BXP8</accession>
<dbReference type="EC" id="5.4.2.11" evidence="2"/>
<dbReference type="AlphaFoldDB" id="A0A2U2BXP8"/>
<evidence type="ECO:0000256" key="3">
    <source>
        <dbReference type="ARBA" id="ARBA00022432"/>
    </source>
</evidence>
<dbReference type="CDD" id="cd07067">
    <property type="entry name" value="HP_PGM_like"/>
    <property type="match status" value="1"/>
</dbReference>
<dbReference type="PANTHER" id="PTHR11931">
    <property type="entry name" value="PHOSPHOGLYCERATE MUTASE"/>
    <property type="match status" value="1"/>
</dbReference>
<dbReference type="GO" id="GO:0006094">
    <property type="term" value="P:gluconeogenesis"/>
    <property type="evidence" value="ECO:0007669"/>
    <property type="project" value="UniProtKB-KW"/>
</dbReference>
<evidence type="ECO:0000256" key="6">
    <source>
        <dbReference type="PIRSR" id="PIRSR613078-1"/>
    </source>
</evidence>
<evidence type="ECO:0000256" key="4">
    <source>
        <dbReference type="ARBA" id="ARBA00023152"/>
    </source>
</evidence>
<evidence type="ECO:0000313" key="8">
    <source>
        <dbReference type="EMBL" id="PWE18744.1"/>
    </source>
</evidence>
<dbReference type="EMBL" id="QEXV01000001">
    <property type="protein sequence ID" value="PWE18744.1"/>
    <property type="molecule type" value="Genomic_DNA"/>
</dbReference>
<proteinExistence type="inferred from homology"/>
<dbReference type="OrthoDB" id="8347407at2"/>
<dbReference type="InterPro" id="IPR029033">
    <property type="entry name" value="His_PPase_superfam"/>
</dbReference>
<organism evidence="8 9">
    <name type="scientific">Marinicauda salina</name>
    <dbReference type="NCBI Taxonomy" id="2135793"/>
    <lineage>
        <taxon>Bacteria</taxon>
        <taxon>Pseudomonadati</taxon>
        <taxon>Pseudomonadota</taxon>
        <taxon>Alphaproteobacteria</taxon>
        <taxon>Maricaulales</taxon>
        <taxon>Maricaulaceae</taxon>
        <taxon>Marinicauda</taxon>
    </lineage>
</organism>
<evidence type="ECO:0000256" key="2">
    <source>
        <dbReference type="ARBA" id="ARBA00012028"/>
    </source>
</evidence>
<evidence type="ECO:0000256" key="7">
    <source>
        <dbReference type="PIRSR" id="PIRSR613078-2"/>
    </source>
</evidence>
<keyword evidence="9" id="KW-1185">Reference proteome</keyword>
<feature type="binding site" evidence="7">
    <location>
        <position position="61"/>
    </location>
    <ligand>
        <name>substrate</name>
    </ligand>
</feature>
<feature type="active site" description="Tele-phosphohistidine intermediate" evidence="6">
    <location>
        <position position="8"/>
    </location>
</feature>
<dbReference type="SUPFAM" id="SSF53254">
    <property type="entry name" value="Phosphoglycerate mutase-like"/>
    <property type="match status" value="1"/>
</dbReference>
<dbReference type="GO" id="GO:0006096">
    <property type="term" value="P:glycolytic process"/>
    <property type="evidence" value="ECO:0007669"/>
    <property type="project" value="UniProtKB-KW"/>
</dbReference>
<keyword evidence="4" id="KW-0324">Glycolysis</keyword>
<evidence type="ECO:0000256" key="1">
    <source>
        <dbReference type="ARBA" id="ARBA00006717"/>
    </source>
</evidence>
<keyword evidence="3" id="KW-0312">Gluconeogenesis</keyword>
<dbReference type="InterPro" id="IPR013078">
    <property type="entry name" value="His_Pase_superF_clade-1"/>
</dbReference>
<feature type="active site" description="Proton donor/acceptor" evidence="6">
    <location>
        <position position="87"/>
    </location>
</feature>
<dbReference type="RefSeq" id="WP_109252018.1">
    <property type="nucleotide sequence ID" value="NZ_QEXV01000001.1"/>
</dbReference>
<comment type="similarity">
    <text evidence="1">Belongs to the phosphoglycerate mutase family. BPG-dependent PGAM subfamily.</text>
</comment>
<dbReference type="GO" id="GO:0004619">
    <property type="term" value="F:phosphoglycerate mutase activity"/>
    <property type="evidence" value="ECO:0007669"/>
    <property type="project" value="UniProtKB-EC"/>
</dbReference>
<dbReference type="InterPro" id="IPR005952">
    <property type="entry name" value="Phosphogly_mut1"/>
</dbReference>